<dbReference type="EMBL" id="BMJE01000002">
    <property type="protein sequence ID" value="GGB71846.1"/>
    <property type="molecule type" value="Genomic_DNA"/>
</dbReference>
<evidence type="ECO:0000313" key="2">
    <source>
        <dbReference type="Proteomes" id="UP000615760"/>
    </source>
</evidence>
<accession>A0ABQ1JLA8</accession>
<keyword evidence="2" id="KW-1185">Reference proteome</keyword>
<dbReference type="Proteomes" id="UP000615760">
    <property type="component" value="Unassembled WGS sequence"/>
</dbReference>
<dbReference type="RefSeq" id="WP_229665893.1">
    <property type="nucleotide sequence ID" value="NZ_BMJE01000002.1"/>
</dbReference>
<name>A0ABQ1JLA8_9FLAO</name>
<proteinExistence type="predicted"/>
<gene>
    <name evidence="1" type="ORF">GCM10007424_09790</name>
</gene>
<organism evidence="1 2">
    <name type="scientific">Flavobacterium suaedae</name>
    <dbReference type="NCBI Taxonomy" id="1767027"/>
    <lineage>
        <taxon>Bacteria</taxon>
        <taxon>Pseudomonadati</taxon>
        <taxon>Bacteroidota</taxon>
        <taxon>Flavobacteriia</taxon>
        <taxon>Flavobacteriales</taxon>
        <taxon>Flavobacteriaceae</taxon>
        <taxon>Flavobacterium</taxon>
    </lineage>
</organism>
<reference evidence="2" key="1">
    <citation type="journal article" date="2019" name="Int. J. Syst. Evol. Microbiol.">
        <title>The Global Catalogue of Microorganisms (GCM) 10K type strain sequencing project: providing services to taxonomists for standard genome sequencing and annotation.</title>
        <authorList>
            <consortium name="The Broad Institute Genomics Platform"/>
            <consortium name="The Broad Institute Genome Sequencing Center for Infectious Disease"/>
            <person name="Wu L."/>
            <person name="Ma J."/>
        </authorList>
    </citation>
    <scope>NUCLEOTIDE SEQUENCE [LARGE SCALE GENOMIC DNA]</scope>
    <source>
        <strain evidence="2">CGMCC 1.15461</strain>
    </source>
</reference>
<evidence type="ECO:0000313" key="1">
    <source>
        <dbReference type="EMBL" id="GGB71846.1"/>
    </source>
</evidence>
<protein>
    <submittedName>
        <fullName evidence="1">Uncharacterized protein</fullName>
    </submittedName>
</protein>
<comment type="caution">
    <text evidence="1">The sequence shown here is derived from an EMBL/GenBank/DDBJ whole genome shotgun (WGS) entry which is preliminary data.</text>
</comment>
<sequence>MGQSLPSKTKSLSAKTMEAYSRKAEDKVIEFYNYLELLTNPTLNEEMKAHTANEILKLYKNPETLVYNIFGDNKGSVAIPQLLKSAVNQKEEYSFQVINIETTPIEQNSYLQKWLVNYTLVINNSTKLELEQIITVIKEDKKFGEVVRKVQNIYLGKITVRK</sequence>